<keyword evidence="1" id="KW-0802">TPR repeat</keyword>
<protein>
    <submittedName>
        <fullName evidence="3">Tetratricopeptide repeat protein</fullName>
    </submittedName>
</protein>
<organism evidence="3 4">
    <name type="scientific">Undibacterium hunanense</name>
    <dbReference type="NCBI Taxonomy" id="2762292"/>
    <lineage>
        <taxon>Bacteria</taxon>
        <taxon>Pseudomonadati</taxon>
        <taxon>Pseudomonadota</taxon>
        <taxon>Betaproteobacteria</taxon>
        <taxon>Burkholderiales</taxon>
        <taxon>Oxalobacteraceae</taxon>
        <taxon>Undibacterium</taxon>
    </lineage>
</organism>
<dbReference type="SUPFAM" id="SSF48452">
    <property type="entry name" value="TPR-like"/>
    <property type="match status" value="2"/>
</dbReference>
<dbReference type="RefSeq" id="WP_186950031.1">
    <property type="nucleotide sequence ID" value="NZ_JACOGF010000016.1"/>
</dbReference>
<dbReference type="PANTHER" id="PTHR12558">
    <property type="entry name" value="CELL DIVISION CYCLE 16,23,27"/>
    <property type="match status" value="1"/>
</dbReference>
<dbReference type="Gene3D" id="1.25.40.10">
    <property type="entry name" value="Tetratricopeptide repeat domain"/>
    <property type="match status" value="2"/>
</dbReference>
<feature type="chain" id="PRO_5047405574" evidence="2">
    <location>
        <begin position="26"/>
        <end position="329"/>
    </location>
</feature>
<dbReference type="SMART" id="SM00028">
    <property type="entry name" value="TPR"/>
    <property type="match status" value="4"/>
</dbReference>
<keyword evidence="2" id="KW-0732">Signal</keyword>
<dbReference type="PANTHER" id="PTHR12558:SF13">
    <property type="entry name" value="CELL DIVISION CYCLE PROTEIN 27 HOMOLOG"/>
    <property type="match status" value="1"/>
</dbReference>
<dbReference type="Pfam" id="PF14559">
    <property type="entry name" value="TPR_19"/>
    <property type="match status" value="1"/>
</dbReference>
<reference evidence="3 4" key="1">
    <citation type="submission" date="2020-08" db="EMBL/GenBank/DDBJ databases">
        <title>Novel species isolated from subtropical streams in China.</title>
        <authorList>
            <person name="Lu H."/>
        </authorList>
    </citation>
    <scope>NUCLEOTIDE SEQUENCE [LARGE SCALE GENOMIC DNA]</scope>
    <source>
        <strain evidence="3 4">CY18W</strain>
    </source>
</reference>
<evidence type="ECO:0000256" key="1">
    <source>
        <dbReference type="PROSITE-ProRule" id="PRU00339"/>
    </source>
</evidence>
<dbReference type="InterPro" id="IPR019734">
    <property type="entry name" value="TPR_rpt"/>
</dbReference>
<dbReference type="Proteomes" id="UP000650424">
    <property type="component" value="Unassembled WGS sequence"/>
</dbReference>
<evidence type="ECO:0000313" key="3">
    <source>
        <dbReference type="EMBL" id="MBC3920464.1"/>
    </source>
</evidence>
<evidence type="ECO:0000313" key="4">
    <source>
        <dbReference type="Proteomes" id="UP000650424"/>
    </source>
</evidence>
<dbReference type="PROSITE" id="PS50005">
    <property type="entry name" value="TPR"/>
    <property type="match status" value="1"/>
</dbReference>
<accession>A0ABR6ZX78</accession>
<dbReference type="InterPro" id="IPR011990">
    <property type="entry name" value="TPR-like_helical_dom_sf"/>
</dbReference>
<name>A0ABR6ZX78_9BURK</name>
<feature type="signal peptide" evidence="2">
    <location>
        <begin position="1"/>
        <end position="25"/>
    </location>
</feature>
<proteinExistence type="predicted"/>
<feature type="repeat" description="TPR" evidence="1">
    <location>
        <begin position="279"/>
        <end position="312"/>
    </location>
</feature>
<evidence type="ECO:0000256" key="2">
    <source>
        <dbReference type="SAM" id="SignalP"/>
    </source>
</evidence>
<dbReference type="EMBL" id="JACOGF010000016">
    <property type="protein sequence ID" value="MBC3920464.1"/>
    <property type="molecule type" value="Genomic_DNA"/>
</dbReference>
<sequence length="329" mass="35798">MKLLQTLIAASITSLAMMAVQTASAHEYEALMKAKKYAEADKAASAKLSSDPNNADALLAKADLILAEGKLDKLDDAAKYAEQCISAHPQMSECHEMLGNVLGTKATSGNMFAAMSYAGKIRDAFIKAVELDPKNFNARNSLLQYYLQAPAIAGGGKSKAQNLVLETAKVSTAASNLMQATIDLSDEKASRAETNALSAIPGNVESLAKLQRNVLFSVGATYVQEKKYVDAERVFSELQQRYPDKYQGSYGMGRALQEQGKHKDAINWFEKSLSIDVNAASYYRLGQCQQAVNDKPKAISNFEKSLSYKPALSKKLREDAETQLKTLKS</sequence>
<keyword evidence="4" id="KW-1185">Reference proteome</keyword>
<gene>
    <name evidence="3" type="ORF">H8L32_23575</name>
</gene>
<comment type="caution">
    <text evidence="3">The sequence shown here is derived from an EMBL/GenBank/DDBJ whole genome shotgun (WGS) entry which is preliminary data.</text>
</comment>